<evidence type="ECO:0000313" key="2">
    <source>
        <dbReference type="Proteomes" id="UP001177260"/>
    </source>
</evidence>
<keyword evidence="2" id="KW-1185">Reference proteome</keyword>
<proteinExistence type="predicted"/>
<dbReference type="Proteomes" id="UP001177260">
    <property type="component" value="Unassembled WGS sequence"/>
</dbReference>
<protein>
    <submittedName>
        <fullName evidence="1">Uncharacterized protein</fullName>
    </submittedName>
</protein>
<name>A0ACC3AML4_9EURO</name>
<organism evidence="1 2">
    <name type="scientific">Aspergillus melleus</name>
    <dbReference type="NCBI Taxonomy" id="138277"/>
    <lineage>
        <taxon>Eukaryota</taxon>
        <taxon>Fungi</taxon>
        <taxon>Dikarya</taxon>
        <taxon>Ascomycota</taxon>
        <taxon>Pezizomycotina</taxon>
        <taxon>Eurotiomycetes</taxon>
        <taxon>Eurotiomycetidae</taxon>
        <taxon>Eurotiales</taxon>
        <taxon>Aspergillaceae</taxon>
        <taxon>Aspergillus</taxon>
        <taxon>Aspergillus subgen. Circumdati</taxon>
    </lineage>
</organism>
<dbReference type="EMBL" id="JAOPJF010000129">
    <property type="protein sequence ID" value="KAK1138787.1"/>
    <property type="molecule type" value="Genomic_DNA"/>
</dbReference>
<reference evidence="1 2" key="1">
    <citation type="journal article" date="2023" name="ACS Omega">
        <title>Identification of the Neoaspergillic Acid Biosynthesis Gene Cluster by Establishing an In Vitro CRISPR-Ribonucleoprotein Genetic System in Aspergillus melleus.</title>
        <authorList>
            <person name="Yuan B."/>
            <person name="Grau M.F."/>
            <person name="Murata R.M."/>
            <person name="Torok T."/>
            <person name="Venkateswaran K."/>
            <person name="Stajich J.E."/>
            <person name="Wang C.C.C."/>
        </authorList>
    </citation>
    <scope>NUCLEOTIDE SEQUENCE [LARGE SCALE GENOMIC DNA]</scope>
    <source>
        <strain evidence="1 2">IMV 1140</strain>
    </source>
</reference>
<accession>A0ACC3AML4</accession>
<gene>
    <name evidence="1" type="ORF">N8T08_001788</name>
</gene>
<comment type="caution">
    <text evidence="1">The sequence shown here is derived from an EMBL/GenBank/DDBJ whole genome shotgun (WGS) entry which is preliminary data.</text>
</comment>
<evidence type="ECO:0000313" key="1">
    <source>
        <dbReference type="EMBL" id="KAK1138787.1"/>
    </source>
</evidence>
<sequence length="248" mass="27915">MPHTHRKKSSHHQPKRLQVTDDSGWTHVSTSGKTARQVLRTTAAAHQQDDPTQPGSFVPAEAPARLTAEDLRRQFEGYRSRWGSSDVGRVVSETLQARRTPDARAYDGIVCVGLGSPSGFLRGGWVDRRKQTNPNATIYAQDPVFNELDKSLLSSLDITVLEHPHAFEKVTPATFLYCPGVEQAHLSQLLALNPKSLFGGPLEDVDSEVVRRFVATRGSVRLPRFQEQEHAFWNMRVYYPEDVREEDE</sequence>